<protein>
    <submittedName>
        <fullName evidence="2">Uncharacterized protein</fullName>
    </submittedName>
</protein>
<gene>
    <name evidence="2" type="ORF">Vbra_6461</name>
</gene>
<evidence type="ECO:0000313" key="2">
    <source>
        <dbReference type="EMBL" id="CEM37181.1"/>
    </source>
</evidence>
<feature type="compositionally biased region" description="Polar residues" evidence="1">
    <location>
        <begin position="191"/>
        <end position="207"/>
    </location>
</feature>
<proteinExistence type="predicted"/>
<dbReference type="PhylomeDB" id="A0A0G4H0U8"/>
<dbReference type="InParanoid" id="A0A0G4H0U8"/>
<reference evidence="2 3" key="1">
    <citation type="submission" date="2014-11" db="EMBL/GenBank/DDBJ databases">
        <authorList>
            <person name="Zhu J."/>
            <person name="Qi W."/>
            <person name="Song R."/>
        </authorList>
    </citation>
    <scope>NUCLEOTIDE SEQUENCE [LARGE SCALE GENOMIC DNA]</scope>
</reference>
<evidence type="ECO:0000256" key="1">
    <source>
        <dbReference type="SAM" id="MobiDB-lite"/>
    </source>
</evidence>
<dbReference type="EMBL" id="CDMY01000929">
    <property type="protein sequence ID" value="CEM37181.1"/>
    <property type="molecule type" value="Genomic_DNA"/>
</dbReference>
<organism evidence="2 3">
    <name type="scientific">Vitrella brassicaformis (strain CCMP3155)</name>
    <dbReference type="NCBI Taxonomy" id="1169540"/>
    <lineage>
        <taxon>Eukaryota</taxon>
        <taxon>Sar</taxon>
        <taxon>Alveolata</taxon>
        <taxon>Colpodellida</taxon>
        <taxon>Vitrellaceae</taxon>
        <taxon>Vitrella</taxon>
    </lineage>
</organism>
<dbReference type="Proteomes" id="UP000041254">
    <property type="component" value="Unassembled WGS sequence"/>
</dbReference>
<feature type="compositionally biased region" description="Polar residues" evidence="1">
    <location>
        <begin position="613"/>
        <end position="622"/>
    </location>
</feature>
<name>A0A0G4H0U8_VITBC</name>
<keyword evidence="3" id="KW-1185">Reference proteome</keyword>
<dbReference type="AlphaFoldDB" id="A0A0G4H0U8"/>
<feature type="region of interest" description="Disordered" evidence="1">
    <location>
        <begin position="607"/>
        <end position="671"/>
    </location>
</feature>
<evidence type="ECO:0000313" key="3">
    <source>
        <dbReference type="Proteomes" id="UP000041254"/>
    </source>
</evidence>
<accession>A0A0G4H0U8</accession>
<sequence>MVLHHHSTTPSLDDIALNGHGYDGAVRALEAVWSDGVAPPTVPHCSDPATCLLYAEANVLAGLLRLDDRFLVVAKATYSKSVQLAKAWYEVASRHKRDLRRHMHDPPLDKIHQVQRICELVIGEASLLATCLEPSLFTSHRTPIQALRNLTRFVSALAKTLNHFDEAHRLTDHKAHPNPSAGRGGKLAASVESQSTAAPLSTSSPQGSPRGDSDTWNRVENDLIASSAFVKGMMNVIAWKTFSHLPEIIRLTIRTIMWPLRGGRSIPADCDVGKQLLNLALSRAAGRPHVLMGPYIAEKIVDEERRGVRRDGMLIESFPPMAKLILGFALQCRDGHYSKAAEMVEEYAAKTSGSVWQLLWGPERSGCAYFHTTNMLPLAQGIATPLFVARKWKAVRDILQPLDVVHAFTPHLVIALAMAGHDGKSETLRQQYLLVCNSISGEASWKKRLMQRMRDPCLAWLEVCYHTGHLTDIREPDLLTPIKQLLDDASSTAQRVSGDHTDWVICRFLQGVVGRKAFDLDRQRKQMDIGEHFGGLYGHPDTVKVDWLLPFTFYELAVVHRINRRFAAAIQALFNAHSASSNISCAALKTRIDHLISLERTYLRSAFSPPSRPTSVTFSAPSAPSHENDTPDPQQQVSPRVSAGLGIMSPRPRRRSPSPTHQGQKKRGGWCVQWRKRGGWCFRGSRNREGEAGGV</sequence>
<dbReference type="VEuPathDB" id="CryptoDB:Vbra_6461"/>
<feature type="region of interest" description="Disordered" evidence="1">
    <location>
        <begin position="170"/>
        <end position="216"/>
    </location>
</feature>